<protein>
    <recommendedName>
        <fullName evidence="3">Zinc ribbon domain-containing protein</fullName>
    </recommendedName>
</protein>
<keyword evidence="2" id="KW-1185">Reference proteome</keyword>
<dbReference type="OrthoDB" id="5515745at2"/>
<dbReference type="AlphaFoldDB" id="A0A2T1GI06"/>
<evidence type="ECO:0008006" key="3">
    <source>
        <dbReference type="Google" id="ProtNLM"/>
    </source>
</evidence>
<evidence type="ECO:0000313" key="1">
    <source>
        <dbReference type="EMBL" id="PSB57366.1"/>
    </source>
</evidence>
<dbReference type="EMBL" id="PVWO01000079">
    <property type="protein sequence ID" value="PSB57366.1"/>
    <property type="molecule type" value="Genomic_DNA"/>
</dbReference>
<reference evidence="1 2" key="1">
    <citation type="submission" date="2018-03" db="EMBL/GenBank/DDBJ databases">
        <title>The ancient ancestry and fast evolution of plastids.</title>
        <authorList>
            <person name="Moore K.R."/>
            <person name="Magnabosco C."/>
            <person name="Momper L."/>
            <person name="Gold D.A."/>
            <person name="Bosak T."/>
            <person name="Fournier G.P."/>
        </authorList>
    </citation>
    <scope>NUCLEOTIDE SEQUENCE [LARGE SCALE GENOMIC DNA]</scope>
    <source>
        <strain evidence="1 2">CCALA 037</strain>
    </source>
</reference>
<evidence type="ECO:0000313" key="2">
    <source>
        <dbReference type="Proteomes" id="UP000238937"/>
    </source>
</evidence>
<dbReference type="RefSeq" id="WP_106302881.1">
    <property type="nucleotide sequence ID" value="NZ_PVWO01000079.1"/>
</dbReference>
<sequence length="96" mass="11095">MLTDEEWERVYPFIRFDIDRINTHKIATGASLKEAISAVRDRAFDLYYEITGFRETNINALEHHQLSQYGNECPTCGHLLRTPKASFCANCGRIKD</sequence>
<accession>A0A2T1GI06</accession>
<dbReference type="Proteomes" id="UP000238937">
    <property type="component" value="Unassembled WGS sequence"/>
</dbReference>
<organism evidence="1 2">
    <name type="scientific">Chamaesiphon polymorphus CCALA 037</name>
    <dbReference type="NCBI Taxonomy" id="2107692"/>
    <lineage>
        <taxon>Bacteria</taxon>
        <taxon>Bacillati</taxon>
        <taxon>Cyanobacteriota</taxon>
        <taxon>Cyanophyceae</taxon>
        <taxon>Gomontiellales</taxon>
        <taxon>Chamaesiphonaceae</taxon>
        <taxon>Chamaesiphon</taxon>
    </lineage>
</organism>
<proteinExistence type="predicted"/>
<name>A0A2T1GI06_9CYAN</name>
<gene>
    <name evidence="1" type="ORF">C7B77_08630</name>
</gene>
<comment type="caution">
    <text evidence="1">The sequence shown here is derived from an EMBL/GenBank/DDBJ whole genome shotgun (WGS) entry which is preliminary data.</text>
</comment>